<gene>
    <name evidence="1" type="ORF">g.45201</name>
</gene>
<name>A0A1B6DH37_9HEMI</name>
<dbReference type="PANTHER" id="PTHR33939:SF1">
    <property type="entry name" value="DUF4371 DOMAIN-CONTAINING PROTEIN"/>
    <property type="match status" value="1"/>
</dbReference>
<sequence length="153" mass="17940">TRRSLFIERDDLVIWRRKYLTEIRKYRLENKPIFYLDETFLKAGHTIKHAWKPPYIKSARHAALEGETAGLKNVPGRGGRLIVVHIGNENGFLKERSDETVHNDVRLIFQGKKNKKRLGGVDYHEELNSACFENWFEEKLRPNLPPRSVVVMD</sequence>
<feature type="non-terminal residue" evidence="1">
    <location>
        <position position="153"/>
    </location>
</feature>
<accession>A0A1B6DH37</accession>
<protein>
    <recommendedName>
        <fullName evidence="2">Tc1-like transposase DDE domain-containing protein</fullName>
    </recommendedName>
</protein>
<proteinExistence type="predicted"/>
<dbReference type="AlphaFoldDB" id="A0A1B6DH37"/>
<organism evidence="1">
    <name type="scientific">Clastoptera arizonana</name>
    <name type="common">Arizona spittle bug</name>
    <dbReference type="NCBI Taxonomy" id="38151"/>
    <lineage>
        <taxon>Eukaryota</taxon>
        <taxon>Metazoa</taxon>
        <taxon>Ecdysozoa</taxon>
        <taxon>Arthropoda</taxon>
        <taxon>Hexapoda</taxon>
        <taxon>Insecta</taxon>
        <taxon>Pterygota</taxon>
        <taxon>Neoptera</taxon>
        <taxon>Paraneoptera</taxon>
        <taxon>Hemiptera</taxon>
        <taxon>Auchenorrhyncha</taxon>
        <taxon>Cercopoidea</taxon>
        <taxon>Clastopteridae</taxon>
        <taxon>Clastoptera</taxon>
    </lineage>
</organism>
<feature type="non-terminal residue" evidence="1">
    <location>
        <position position="1"/>
    </location>
</feature>
<dbReference type="PANTHER" id="PTHR33939">
    <property type="entry name" value="PROTEIN CBG22215"/>
    <property type="match status" value="1"/>
</dbReference>
<dbReference type="EMBL" id="GEDC01012301">
    <property type="protein sequence ID" value="JAS24997.1"/>
    <property type="molecule type" value="Transcribed_RNA"/>
</dbReference>
<evidence type="ECO:0000313" key="1">
    <source>
        <dbReference type="EMBL" id="JAS24997.1"/>
    </source>
</evidence>
<reference evidence="1" key="1">
    <citation type="submission" date="2015-12" db="EMBL/GenBank/DDBJ databases">
        <title>De novo transcriptome assembly of four potential Pierce s Disease insect vectors from Arizona vineyards.</title>
        <authorList>
            <person name="Tassone E.E."/>
        </authorList>
    </citation>
    <scope>NUCLEOTIDE SEQUENCE</scope>
</reference>
<evidence type="ECO:0008006" key="2">
    <source>
        <dbReference type="Google" id="ProtNLM"/>
    </source>
</evidence>